<dbReference type="Pfam" id="PF12972">
    <property type="entry name" value="NAGLU_C"/>
    <property type="match status" value="1"/>
</dbReference>
<gene>
    <name evidence="5" type="ORF">FSB73_22500</name>
</gene>
<dbReference type="AlphaFoldDB" id="A0A5B8VV26"/>
<dbReference type="InterPro" id="IPR007781">
    <property type="entry name" value="NAGLU"/>
</dbReference>
<dbReference type="PANTHER" id="PTHR12872:SF1">
    <property type="entry name" value="ALPHA-N-ACETYLGLUCOSAMINIDASE"/>
    <property type="match status" value="1"/>
</dbReference>
<evidence type="ECO:0000259" key="4">
    <source>
        <dbReference type="Pfam" id="PF12972"/>
    </source>
</evidence>
<evidence type="ECO:0000259" key="3">
    <source>
        <dbReference type="Pfam" id="PF12971"/>
    </source>
</evidence>
<evidence type="ECO:0000256" key="1">
    <source>
        <dbReference type="ARBA" id="ARBA00022801"/>
    </source>
</evidence>
<feature type="domain" description="Alpha-N-acetylglucosaminidase C-terminal" evidence="4">
    <location>
        <begin position="478"/>
        <end position="724"/>
    </location>
</feature>
<dbReference type="Proteomes" id="UP000321291">
    <property type="component" value="Chromosome"/>
</dbReference>
<proteinExistence type="predicted"/>
<dbReference type="Gene3D" id="1.20.120.670">
    <property type="entry name" value="N-acetyl-b-d-glucoasminidase"/>
    <property type="match status" value="1"/>
</dbReference>
<dbReference type="GO" id="GO:0005975">
    <property type="term" value="P:carbohydrate metabolic process"/>
    <property type="evidence" value="ECO:0007669"/>
    <property type="project" value="UniProtKB-ARBA"/>
</dbReference>
<dbReference type="InterPro" id="IPR029018">
    <property type="entry name" value="Hex-like_dom2"/>
</dbReference>
<keyword evidence="6" id="KW-1185">Reference proteome</keyword>
<dbReference type="InterPro" id="IPR024732">
    <property type="entry name" value="NAGLU_C"/>
</dbReference>
<accession>A0A5B8VV26</accession>
<dbReference type="GO" id="GO:0016787">
    <property type="term" value="F:hydrolase activity"/>
    <property type="evidence" value="ECO:0007669"/>
    <property type="project" value="UniProtKB-KW"/>
</dbReference>
<sequence>MRFKQRIKQRNYRKIRLIPFTSCISCIICCFGMVVSAYGQPFKSVEQLAERRVPWLAPHLDFKTLAVSNSHNDQPSEKVQDGFELSSKNGRIVISASSASAAAMGLNWYLKYYCHRSMSHLGDNLSPVKTLPMIQKVVKVNSPFKVRYALNYCTLNYTMSFYNWKDWQRELDWIALNGFNVMLMPVGIESVWQKTLQKSGFTEKEITAFIPGPAFTAWWLMGNLEGWGGPMSKAMIAGQANLAKKIIARMHTLGIQPAIQGFYGMVPTSLKEKWPAARVKVQGSWAGGFTRPDILLPQDSLFGQMAAIYYSELKKLYGSDIHYFAGDLFHEGGTAQGIDLAKTARLVQRTLDKYFPGATWVLQAWQSNPKKELLQGLDKKHVLILELLGEHTTGWDTRKGFEGTPFALCPVSNFGEKAGNFGRLGYFAKEIYMAQHSAYHKLMQGIGIMPEGIDNNPVVYDMVAETAWRQNQVDPKSWISGYIQYRYGVTSPDLEQAWQIFLQTVYDSARVSPDGPPESIFCSRPDTSINIPSTYGSLKRHYDTALFARGVALFAKAENLSSDLKYSQTYQTDKIDFIRQKNANTGLVLFAKMLSDLRHKDIAQFKESYARFRKALLSQNALLAKSKFFRLSRWIRQASNFGENAADKALAIKNAKQQISYWGPDNNPKTDLHDYANKEWAGLLSSLYLQRWDGFYKYQLARLEGNAIQKKPDYYQMEVNWANGKPIGGHE</sequence>
<reference evidence="5 6" key="1">
    <citation type="journal article" date="2017" name="Int. J. Syst. Evol. Microbiol.">
        <title>Arachidicoccus ginsenosidivorans sp. nov., with ginsenoside-converting activity isolated from ginseng cultivating soil.</title>
        <authorList>
            <person name="Siddiqi M.Z."/>
            <person name="Aslam Z."/>
            <person name="Im W.T."/>
        </authorList>
    </citation>
    <scope>NUCLEOTIDE SEQUENCE [LARGE SCALE GENOMIC DNA]</scope>
    <source>
        <strain evidence="5 6">Gsoil 809</strain>
    </source>
</reference>
<dbReference type="InterPro" id="IPR024733">
    <property type="entry name" value="NAGLU_tim-barrel"/>
</dbReference>
<evidence type="ECO:0000313" key="6">
    <source>
        <dbReference type="Proteomes" id="UP000321291"/>
    </source>
</evidence>
<dbReference type="Gene3D" id="3.20.20.80">
    <property type="entry name" value="Glycosidases"/>
    <property type="match status" value="1"/>
</dbReference>
<evidence type="ECO:0000313" key="5">
    <source>
        <dbReference type="EMBL" id="QEC74028.1"/>
    </source>
</evidence>
<evidence type="ECO:0000259" key="2">
    <source>
        <dbReference type="Pfam" id="PF05089"/>
    </source>
</evidence>
<dbReference type="PANTHER" id="PTHR12872">
    <property type="entry name" value="ALPHA-N-ACETYLGLUCOSAMINIDASE"/>
    <property type="match status" value="1"/>
</dbReference>
<dbReference type="Pfam" id="PF05089">
    <property type="entry name" value="NAGLU"/>
    <property type="match status" value="1"/>
</dbReference>
<feature type="domain" description="Alpha-N-acetylglucosaminidase tim-barrel" evidence="2">
    <location>
        <begin position="147"/>
        <end position="470"/>
    </location>
</feature>
<dbReference type="OrthoDB" id="179563at2"/>
<organism evidence="5 6">
    <name type="scientific">Arachidicoccus ginsenosidivorans</name>
    <dbReference type="NCBI Taxonomy" id="496057"/>
    <lineage>
        <taxon>Bacteria</taxon>
        <taxon>Pseudomonadati</taxon>
        <taxon>Bacteroidota</taxon>
        <taxon>Chitinophagia</taxon>
        <taxon>Chitinophagales</taxon>
        <taxon>Chitinophagaceae</taxon>
        <taxon>Arachidicoccus</taxon>
    </lineage>
</organism>
<dbReference type="InterPro" id="IPR024240">
    <property type="entry name" value="NAGLU_N"/>
</dbReference>
<dbReference type="EMBL" id="CP042434">
    <property type="protein sequence ID" value="QEC74028.1"/>
    <property type="molecule type" value="Genomic_DNA"/>
</dbReference>
<name>A0A5B8VV26_9BACT</name>
<feature type="domain" description="Alpha-N-acetylglucosaminidase N-terminal" evidence="3">
    <location>
        <begin position="44"/>
        <end position="132"/>
    </location>
</feature>
<dbReference type="KEGG" id="agi:FSB73_22500"/>
<dbReference type="Gene3D" id="3.30.379.10">
    <property type="entry name" value="Chitobiase/beta-hexosaminidase domain 2-like"/>
    <property type="match status" value="1"/>
</dbReference>
<keyword evidence="1" id="KW-0378">Hydrolase</keyword>
<protein>
    <submittedName>
        <fullName evidence="5">Alpha-N-acetylglucosaminidase</fullName>
    </submittedName>
</protein>
<dbReference type="Pfam" id="PF12971">
    <property type="entry name" value="NAGLU_N"/>
    <property type="match status" value="1"/>
</dbReference>
<dbReference type="RefSeq" id="WP_146787585.1">
    <property type="nucleotide sequence ID" value="NZ_CP042434.1"/>
</dbReference>